<sequence>MIIVIVSYFFCMSYFLREFTSLCSQSLYIKHSEENCFIIVNKKIFLYLNYPLHPSFICRKFELEILPYIKGIFYITSCFLLFSIHISILLFALFYLSILMPMFKFSKHI</sequence>
<reference evidence="3" key="1">
    <citation type="submission" date="2013-02" db="EMBL/GenBank/DDBJ databases">
        <authorList>
            <consortium name="The Broad Institute Genome Sequencing Platform"/>
            <person name="Cuomo C."/>
            <person name="Becnel J."/>
            <person name="Sanscrainte N."/>
            <person name="Walker B."/>
            <person name="Young S.K."/>
            <person name="Zeng Q."/>
            <person name="Gargeya S."/>
            <person name="Fitzgerald M."/>
            <person name="Haas B."/>
            <person name="Abouelleil A."/>
            <person name="Alvarado L."/>
            <person name="Arachchi H.M."/>
            <person name="Berlin A.M."/>
            <person name="Chapman S.B."/>
            <person name="Dewar J."/>
            <person name="Goldberg J."/>
            <person name="Griggs A."/>
            <person name="Gujja S."/>
            <person name="Hansen M."/>
            <person name="Howarth C."/>
            <person name="Imamovic A."/>
            <person name="Larimer J."/>
            <person name="McCowan C."/>
            <person name="Murphy C."/>
            <person name="Neiman D."/>
            <person name="Pearson M."/>
            <person name="Priest M."/>
            <person name="Roberts A."/>
            <person name="Saif S."/>
            <person name="Shea T."/>
            <person name="Sisk P."/>
            <person name="Sykes S."/>
            <person name="Wortman J."/>
            <person name="Nusbaum C."/>
            <person name="Birren B."/>
        </authorList>
    </citation>
    <scope>NUCLEOTIDE SEQUENCE [LARGE SCALE GENOMIC DNA]</scope>
    <source>
        <strain evidence="3">PRA339</strain>
    </source>
</reference>
<dbReference type="VEuPathDB" id="MicrosporidiaDB:H312_01862"/>
<feature type="transmembrane region" description="Helical" evidence="1">
    <location>
        <begin position="72"/>
        <end position="98"/>
    </location>
</feature>
<name>A0A059F159_9MICR</name>
<reference evidence="2 3" key="2">
    <citation type="submission" date="2014-03" db="EMBL/GenBank/DDBJ databases">
        <title>The Genome Sequence of Anncaliia algerae insect isolate PRA339.</title>
        <authorList>
            <consortium name="The Broad Institute Genome Sequencing Platform"/>
            <consortium name="The Broad Institute Genome Sequencing Center for Infectious Disease"/>
            <person name="Cuomo C."/>
            <person name="Becnel J."/>
            <person name="Sanscrainte N."/>
            <person name="Walker B."/>
            <person name="Young S.K."/>
            <person name="Zeng Q."/>
            <person name="Gargeya S."/>
            <person name="Fitzgerald M."/>
            <person name="Haas B."/>
            <person name="Abouelleil A."/>
            <person name="Alvarado L."/>
            <person name="Arachchi H.M."/>
            <person name="Berlin A.M."/>
            <person name="Chapman S.B."/>
            <person name="Dewar J."/>
            <person name="Goldberg J."/>
            <person name="Griggs A."/>
            <person name="Gujja S."/>
            <person name="Hansen M."/>
            <person name="Howarth C."/>
            <person name="Imamovic A."/>
            <person name="Larimer J."/>
            <person name="McCowan C."/>
            <person name="Murphy C."/>
            <person name="Neiman D."/>
            <person name="Pearson M."/>
            <person name="Priest M."/>
            <person name="Roberts A."/>
            <person name="Saif S."/>
            <person name="Shea T."/>
            <person name="Sisk P."/>
            <person name="Sykes S."/>
            <person name="Wortman J."/>
            <person name="Nusbaum C."/>
            <person name="Birren B."/>
        </authorList>
    </citation>
    <scope>NUCLEOTIDE SEQUENCE [LARGE SCALE GENOMIC DNA]</scope>
    <source>
        <strain evidence="2 3">PRA339</strain>
    </source>
</reference>
<keyword evidence="3" id="KW-1185">Reference proteome</keyword>
<dbReference type="AlphaFoldDB" id="A0A059F159"/>
<protein>
    <submittedName>
        <fullName evidence="2">Uncharacterized protein</fullName>
    </submittedName>
</protein>
<dbReference type="HOGENOM" id="CLU_2183305_0_0_1"/>
<keyword evidence="1" id="KW-0472">Membrane</keyword>
<keyword evidence="1" id="KW-1133">Transmembrane helix</keyword>
<evidence type="ECO:0000313" key="3">
    <source>
        <dbReference type="Proteomes" id="UP000030655"/>
    </source>
</evidence>
<dbReference type="EMBL" id="KK365165">
    <property type="protein sequence ID" value="KCZ80734.1"/>
    <property type="molecule type" value="Genomic_DNA"/>
</dbReference>
<evidence type="ECO:0000313" key="2">
    <source>
        <dbReference type="EMBL" id="KCZ80734.1"/>
    </source>
</evidence>
<organism evidence="2 3">
    <name type="scientific">Anncaliia algerae PRA339</name>
    <dbReference type="NCBI Taxonomy" id="1288291"/>
    <lineage>
        <taxon>Eukaryota</taxon>
        <taxon>Fungi</taxon>
        <taxon>Fungi incertae sedis</taxon>
        <taxon>Microsporidia</taxon>
        <taxon>Tubulinosematoidea</taxon>
        <taxon>Tubulinosematidae</taxon>
        <taxon>Anncaliia</taxon>
    </lineage>
</organism>
<accession>A0A059F159</accession>
<proteinExistence type="predicted"/>
<keyword evidence="1" id="KW-0812">Transmembrane</keyword>
<evidence type="ECO:0000256" key="1">
    <source>
        <dbReference type="SAM" id="Phobius"/>
    </source>
</evidence>
<dbReference type="Proteomes" id="UP000030655">
    <property type="component" value="Unassembled WGS sequence"/>
</dbReference>
<gene>
    <name evidence="2" type="ORF">H312_01862</name>
</gene>